<name>A0A6J4PW13_9PSEU</name>
<dbReference type="EMBL" id="CADCUS010000411">
    <property type="protein sequence ID" value="CAA9423383.1"/>
    <property type="molecule type" value="Genomic_DNA"/>
</dbReference>
<organism evidence="2">
    <name type="scientific">uncultured Pseudonocardia sp</name>
    <dbReference type="NCBI Taxonomy" id="211455"/>
    <lineage>
        <taxon>Bacteria</taxon>
        <taxon>Bacillati</taxon>
        <taxon>Actinomycetota</taxon>
        <taxon>Actinomycetes</taxon>
        <taxon>Pseudonocardiales</taxon>
        <taxon>Pseudonocardiaceae</taxon>
        <taxon>Pseudonocardia</taxon>
        <taxon>environmental samples</taxon>
    </lineage>
</organism>
<protein>
    <submittedName>
        <fullName evidence="2">OsmC family protein</fullName>
    </submittedName>
</protein>
<evidence type="ECO:0000313" key="2">
    <source>
        <dbReference type="EMBL" id="CAA9423383.1"/>
    </source>
</evidence>
<proteinExistence type="predicted"/>
<evidence type="ECO:0000256" key="1">
    <source>
        <dbReference type="SAM" id="MobiDB-lite"/>
    </source>
</evidence>
<feature type="non-terminal residue" evidence="2">
    <location>
        <position position="1"/>
    </location>
</feature>
<feature type="non-terminal residue" evidence="2">
    <location>
        <position position="178"/>
    </location>
</feature>
<sequence>ARHGHPPRRRLSLRGAQGDPGPAQGALPLRPGLGRRHAARRRRAGRLGRRVPGAHGHRAGRGGAAPGHRRRREQAVLGRHAAGGPGGLRRGDAARGGDGAGARGVGHGAGRGRPGLPRHARRGEGRTGRVLRHPAAVRPRHHRRRRPGRHAAEAHRAVLRGPADAHVLAHHLGHRRPV</sequence>
<feature type="compositionally biased region" description="Basic residues" evidence="1">
    <location>
        <begin position="138"/>
        <end position="149"/>
    </location>
</feature>
<gene>
    <name evidence="2" type="ORF">AVDCRST_MAG66-2786</name>
</gene>
<feature type="compositionally biased region" description="Basic residues" evidence="1">
    <location>
        <begin position="33"/>
        <end position="49"/>
    </location>
</feature>
<feature type="region of interest" description="Disordered" evidence="1">
    <location>
        <begin position="1"/>
        <end position="153"/>
    </location>
</feature>
<dbReference type="AlphaFoldDB" id="A0A6J4PW13"/>
<feature type="compositionally biased region" description="Basic residues" evidence="1">
    <location>
        <begin position="1"/>
        <end position="12"/>
    </location>
</feature>
<feature type="compositionally biased region" description="Low complexity" evidence="1">
    <location>
        <begin position="15"/>
        <end position="32"/>
    </location>
</feature>
<feature type="compositionally biased region" description="Gly residues" evidence="1">
    <location>
        <begin position="96"/>
        <end position="113"/>
    </location>
</feature>
<reference evidence="2" key="1">
    <citation type="submission" date="2020-02" db="EMBL/GenBank/DDBJ databases">
        <authorList>
            <person name="Meier V. D."/>
        </authorList>
    </citation>
    <scope>NUCLEOTIDE SEQUENCE</scope>
    <source>
        <strain evidence="2">AVDCRST_MAG66</strain>
    </source>
</reference>
<accession>A0A6J4PW13</accession>